<dbReference type="AlphaFoldDB" id="A0A4S3KMU1"/>
<proteinExistence type="predicted"/>
<name>A0A4S3KMU1_9GAMM</name>
<dbReference type="Proteomes" id="UP000307749">
    <property type="component" value="Unassembled WGS sequence"/>
</dbReference>
<accession>A0A4S3KMU1</accession>
<gene>
    <name evidence="4" type="ORF">B1806_10500</name>
</gene>
<feature type="transmembrane region" description="Helical" evidence="1">
    <location>
        <begin position="329"/>
        <end position="347"/>
    </location>
</feature>
<dbReference type="STRING" id="993689.GCA_002077135_01316"/>
<protein>
    <recommendedName>
        <fullName evidence="3">Lnb N-terminal periplasmic domain-containing protein</fullName>
    </recommendedName>
</protein>
<evidence type="ECO:0000256" key="1">
    <source>
        <dbReference type="SAM" id="Phobius"/>
    </source>
</evidence>
<evidence type="ECO:0000313" key="4">
    <source>
        <dbReference type="EMBL" id="THD09748.1"/>
    </source>
</evidence>
<feature type="domain" description="Lnb N-terminal periplasmic" evidence="3">
    <location>
        <begin position="31"/>
        <end position="169"/>
    </location>
</feature>
<keyword evidence="1" id="KW-1133">Transmembrane helix</keyword>
<keyword evidence="2" id="KW-0732">Signal</keyword>
<feature type="transmembrane region" description="Helical" evidence="1">
    <location>
        <begin position="261"/>
        <end position="279"/>
    </location>
</feature>
<feature type="transmembrane region" description="Helical" evidence="1">
    <location>
        <begin position="291"/>
        <end position="317"/>
    </location>
</feature>
<reference evidence="4 5" key="1">
    <citation type="submission" date="2017-02" db="EMBL/GenBank/DDBJ databases">
        <title>Whole genome sequencing of Metallibacterium scheffleri DSM 24874 (T).</title>
        <authorList>
            <person name="Kumar S."/>
            <person name="Patil P."/>
            <person name="Patil P.B."/>
        </authorList>
    </citation>
    <scope>NUCLEOTIDE SEQUENCE [LARGE SCALE GENOMIC DNA]</scope>
    <source>
        <strain evidence="4 5">DSM 24874</strain>
    </source>
</reference>
<feature type="transmembrane region" description="Helical" evidence="1">
    <location>
        <begin position="359"/>
        <end position="379"/>
    </location>
</feature>
<keyword evidence="1" id="KW-0812">Transmembrane</keyword>
<evidence type="ECO:0000313" key="5">
    <source>
        <dbReference type="Proteomes" id="UP000307749"/>
    </source>
</evidence>
<feature type="chain" id="PRO_5020852640" description="Lnb N-terminal periplasmic domain-containing protein" evidence="2">
    <location>
        <begin position="23"/>
        <end position="409"/>
    </location>
</feature>
<dbReference type="EMBL" id="MWQO01000036">
    <property type="protein sequence ID" value="THD09748.1"/>
    <property type="molecule type" value="Genomic_DNA"/>
</dbReference>
<keyword evidence="5" id="KW-1185">Reference proteome</keyword>
<evidence type="ECO:0000256" key="2">
    <source>
        <dbReference type="SAM" id="SignalP"/>
    </source>
</evidence>
<feature type="transmembrane region" description="Helical" evidence="1">
    <location>
        <begin position="385"/>
        <end position="403"/>
    </location>
</feature>
<organism evidence="4 5">
    <name type="scientific">Metallibacterium scheffleri</name>
    <dbReference type="NCBI Taxonomy" id="993689"/>
    <lineage>
        <taxon>Bacteria</taxon>
        <taxon>Pseudomonadati</taxon>
        <taxon>Pseudomonadota</taxon>
        <taxon>Gammaproteobacteria</taxon>
        <taxon>Lysobacterales</taxon>
        <taxon>Rhodanobacteraceae</taxon>
        <taxon>Metallibacterium</taxon>
    </lineage>
</organism>
<keyword evidence="1" id="KW-0472">Membrane</keyword>
<dbReference type="OrthoDB" id="319167at2"/>
<sequence>MKPLRHLLMLVLLLALAPLAHAGISNAPGRDLRVELVTYGPGRVYWERFGHVAIILRDTRSGEAVSFNYGVFDFDTHDFFLKFIRGHMLYSMDAEYAGPEVTSYIDAGRAVRIEKLAFTPAQASALRDFLLWNDQPQNRRYRYDYFYDNCATRVRDALNRALGGAIQAQTQQSAGARTFRSQSERMLAHDLPLMLLVDLGLGPRADRPLTQWQDSFLPVTLSDLVRHVRVPDGRGGTQPLVTSSRLIYAGDVAPPPPAPPALRWPLLAIGLAWAALLPWGAREHAGALARWLGAAAAGLYALLGGLTGLIMLALWTLTSHRAAWANENLLQFDPMLLLLIWPLLRGLGTRRVARHWTRVLALALAALSVFGLLAKFSPWFVQANLHWILFALPLNLALAWTLWRPRVTR</sequence>
<evidence type="ECO:0000259" key="3">
    <source>
        <dbReference type="Pfam" id="PF13387"/>
    </source>
</evidence>
<comment type="caution">
    <text evidence="4">The sequence shown here is derived from an EMBL/GenBank/DDBJ whole genome shotgun (WGS) entry which is preliminary data.</text>
</comment>
<dbReference type="Pfam" id="PF13387">
    <property type="entry name" value="Lnb_N"/>
    <property type="match status" value="1"/>
</dbReference>
<feature type="signal peptide" evidence="2">
    <location>
        <begin position="1"/>
        <end position="22"/>
    </location>
</feature>
<dbReference type="InterPro" id="IPR025178">
    <property type="entry name" value="Lnb_N"/>
</dbReference>